<feature type="transmembrane region" description="Helical" evidence="1">
    <location>
        <begin position="143"/>
        <end position="164"/>
    </location>
</feature>
<feature type="domain" description="Acyltransferase 3" evidence="2">
    <location>
        <begin position="14"/>
        <end position="337"/>
    </location>
</feature>
<feature type="transmembrane region" description="Helical" evidence="1">
    <location>
        <begin position="12"/>
        <end position="34"/>
    </location>
</feature>
<organism evidence="3 4">
    <name type="scientific">Sphingomonas insulae</name>
    <dbReference type="NCBI Taxonomy" id="424800"/>
    <lineage>
        <taxon>Bacteria</taxon>
        <taxon>Pseudomonadati</taxon>
        <taxon>Pseudomonadota</taxon>
        <taxon>Alphaproteobacteria</taxon>
        <taxon>Sphingomonadales</taxon>
        <taxon>Sphingomonadaceae</taxon>
        <taxon>Sphingomonas</taxon>
    </lineage>
</organism>
<dbReference type="GO" id="GO:0016746">
    <property type="term" value="F:acyltransferase activity"/>
    <property type="evidence" value="ECO:0007669"/>
    <property type="project" value="UniProtKB-KW"/>
</dbReference>
<feature type="transmembrane region" description="Helical" evidence="1">
    <location>
        <begin position="170"/>
        <end position="200"/>
    </location>
</feature>
<reference evidence="4" key="1">
    <citation type="journal article" date="2019" name="Int. J. Syst. Evol. Microbiol.">
        <title>The Global Catalogue of Microorganisms (GCM) 10K type strain sequencing project: providing services to taxonomists for standard genome sequencing and annotation.</title>
        <authorList>
            <consortium name="The Broad Institute Genomics Platform"/>
            <consortium name="The Broad Institute Genome Sequencing Center for Infectious Disease"/>
            <person name="Wu L."/>
            <person name="Ma J."/>
        </authorList>
    </citation>
    <scope>NUCLEOTIDE SEQUENCE [LARGE SCALE GENOMIC DNA]</scope>
    <source>
        <strain evidence="4">JCM 14603</strain>
    </source>
</reference>
<dbReference type="RefSeq" id="WP_163958810.1">
    <property type="nucleotide sequence ID" value="NZ_BAAAES010000007.1"/>
</dbReference>
<gene>
    <name evidence="3" type="ORF">GCM10009102_11740</name>
</gene>
<evidence type="ECO:0000313" key="3">
    <source>
        <dbReference type="EMBL" id="GAA0664041.1"/>
    </source>
</evidence>
<keyword evidence="1" id="KW-0812">Transmembrane</keyword>
<protein>
    <submittedName>
        <fullName evidence="3">Acyltransferase</fullName>
    </submittedName>
</protein>
<accession>A0ABP3SU53</accession>
<keyword evidence="1" id="KW-0472">Membrane</keyword>
<dbReference type="EMBL" id="BAAAES010000007">
    <property type="protein sequence ID" value="GAA0664041.1"/>
    <property type="molecule type" value="Genomic_DNA"/>
</dbReference>
<dbReference type="InterPro" id="IPR050879">
    <property type="entry name" value="Acyltransferase_3"/>
</dbReference>
<keyword evidence="3" id="KW-0012">Acyltransferase</keyword>
<feature type="transmembrane region" description="Helical" evidence="1">
    <location>
        <begin position="250"/>
        <end position="269"/>
    </location>
</feature>
<feature type="transmembrane region" description="Helical" evidence="1">
    <location>
        <begin position="84"/>
        <end position="102"/>
    </location>
</feature>
<feature type="transmembrane region" description="Helical" evidence="1">
    <location>
        <begin position="114"/>
        <end position="131"/>
    </location>
</feature>
<keyword evidence="3" id="KW-0808">Transferase</keyword>
<sequence>MSPAATPSPAMSVALDILRSLAAITVLIGHAVQLKLYTGPWPFDDTFQHGAVVVFFVLSGFLIHRSATRTASLRSYAVARIARILPVAAFAVCFAAAVYWLLSGLGIAPTDPRVSPRISVGALIVPLLFLSERWTALRPALDPPYWSLCYEVWFYVIFGAWFYLRGPIRWVVLCATATIAGVTVLLLLPAWLLGVGASVALRRGVTISRPPLTIVVTATLVLLLVGSGAARVVSQSSRASVGLPDLEFSNYWIVDTGQAALLALAVVAIGSLRSAVPTALLMASARPARWFAALTFTLYLLHWPILTLLHATGITAGNSLVAFGPILLMPVAVAALLAPTLEGRWSRRLRQWLDRVAAPDALAARSPPSRWREDGGLRISRAATRRAIASRRSARRHRPG</sequence>
<dbReference type="Proteomes" id="UP001500238">
    <property type="component" value="Unassembled WGS sequence"/>
</dbReference>
<evidence type="ECO:0000256" key="1">
    <source>
        <dbReference type="SAM" id="Phobius"/>
    </source>
</evidence>
<dbReference type="Pfam" id="PF01757">
    <property type="entry name" value="Acyl_transf_3"/>
    <property type="match status" value="1"/>
</dbReference>
<keyword evidence="4" id="KW-1185">Reference proteome</keyword>
<dbReference type="InterPro" id="IPR002656">
    <property type="entry name" value="Acyl_transf_3_dom"/>
</dbReference>
<name>A0ABP3SU53_9SPHN</name>
<comment type="caution">
    <text evidence="3">The sequence shown here is derived from an EMBL/GenBank/DDBJ whole genome shotgun (WGS) entry which is preliminary data.</text>
</comment>
<feature type="transmembrane region" description="Helical" evidence="1">
    <location>
        <begin position="212"/>
        <end position="230"/>
    </location>
</feature>
<feature type="transmembrane region" description="Helical" evidence="1">
    <location>
        <begin position="46"/>
        <end position="63"/>
    </location>
</feature>
<evidence type="ECO:0000259" key="2">
    <source>
        <dbReference type="Pfam" id="PF01757"/>
    </source>
</evidence>
<feature type="transmembrane region" description="Helical" evidence="1">
    <location>
        <begin position="320"/>
        <end position="341"/>
    </location>
</feature>
<proteinExistence type="predicted"/>
<evidence type="ECO:0000313" key="4">
    <source>
        <dbReference type="Proteomes" id="UP001500238"/>
    </source>
</evidence>
<feature type="transmembrane region" description="Helical" evidence="1">
    <location>
        <begin position="290"/>
        <end position="314"/>
    </location>
</feature>
<dbReference type="PANTHER" id="PTHR23028:SF53">
    <property type="entry name" value="ACYL_TRANSF_3 DOMAIN-CONTAINING PROTEIN"/>
    <property type="match status" value="1"/>
</dbReference>
<dbReference type="PANTHER" id="PTHR23028">
    <property type="entry name" value="ACETYLTRANSFERASE"/>
    <property type="match status" value="1"/>
</dbReference>
<keyword evidence="1" id="KW-1133">Transmembrane helix</keyword>